<gene>
    <name evidence="5" type="ORF">Cvel_18940</name>
</gene>
<dbReference type="VEuPathDB" id="CryptoDB:Cvel_18940"/>
<evidence type="ECO:0000256" key="2">
    <source>
        <dbReference type="ARBA" id="ARBA00023043"/>
    </source>
</evidence>
<reference evidence="5" key="1">
    <citation type="submission" date="2014-11" db="EMBL/GenBank/DDBJ databases">
        <authorList>
            <person name="Otto D Thomas"/>
            <person name="Naeem Raeece"/>
        </authorList>
    </citation>
    <scope>NUCLEOTIDE SEQUENCE</scope>
</reference>
<feature type="repeat" description="ANK" evidence="3">
    <location>
        <begin position="103"/>
        <end position="135"/>
    </location>
</feature>
<dbReference type="Gene3D" id="1.25.40.20">
    <property type="entry name" value="Ankyrin repeat-containing domain"/>
    <property type="match status" value="3"/>
</dbReference>
<dbReference type="InterPro" id="IPR036770">
    <property type="entry name" value="Ankyrin_rpt-contain_sf"/>
</dbReference>
<dbReference type="InterPro" id="IPR002110">
    <property type="entry name" value="Ankyrin_rpt"/>
</dbReference>
<keyword evidence="1" id="KW-0677">Repeat</keyword>
<dbReference type="PhylomeDB" id="A0A0G4FV45"/>
<dbReference type="PANTHER" id="PTHR24180:SF45">
    <property type="entry name" value="POLY [ADP-RIBOSE] POLYMERASE TANKYRASE"/>
    <property type="match status" value="1"/>
</dbReference>
<feature type="repeat" description="ANK" evidence="3">
    <location>
        <begin position="235"/>
        <end position="267"/>
    </location>
</feature>
<protein>
    <submittedName>
        <fullName evidence="5">Uncharacterized protein</fullName>
    </submittedName>
</protein>
<dbReference type="Pfam" id="PF00023">
    <property type="entry name" value="Ank"/>
    <property type="match status" value="1"/>
</dbReference>
<dbReference type="PROSITE" id="PS50297">
    <property type="entry name" value="ANK_REP_REGION"/>
    <property type="match status" value="2"/>
</dbReference>
<dbReference type="PANTHER" id="PTHR24180">
    <property type="entry name" value="CYCLIN-DEPENDENT KINASE INHIBITOR 2C-RELATED"/>
    <property type="match status" value="1"/>
</dbReference>
<dbReference type="EMBL" id="CDMZ01000660">
    <property type="protein sequence ID" value="CEM18866.1"/>
    <property type="molecule type" value="Genomic_DNA"/>
</dbReference>
<evidence type="ECO:0000256" key="4">
    <source>
        <dbReference type="SAM" id="MobiDB-lite"/>
    </source>
</evidence>
<accession>A0A0G4FV45</accession>
<dbReference type="InterPro" id="IPR051637">
    <property type="entry name" value="Ank_repeat_dom-contain_49"/>
</dbReference>
<name>A0A0G4FV45_9ALVE</name>
<dbReference type="Pfam" id="PF13857">
    <property type="entry name" value="Ank_5"/>
    <property type="match status" value="1"/>
</dbReference>
<dbReference type="PROSITE" id="PS50088">
    <property type="entry name" value="ANK_REPEAT"/>
    <property type="match status" value="3"/>
</dbReference>
<organism evidence="5">
    <name type="scientific">Chromera velia CCMP2878</name>
    <dbReference type="NCBI Taxonomy" id="1169474"/>
    <lineage>
        <taxon>Eukaryota</taxon>
        <taxon>Sar</taxon>
        <taxon>Alveolata</taxon>
        <taxon>Colpodellida</taxon>
        <taxon>Chromeraceae</taxon>
        <taxon>Chromera</taxon>
    </lineage>
</organism>
<sequence>MDVGYLYELGIGRKIRKYRPVSAEPTQQALSDFAYGASNGDDFRLCMKVGADLNGLVEGQTALMRAVSASHRESFHMILSDHPDLEVRAEEVPFFIEGDYIVPGDTVLIAACRQGRWDMVRSLVAKGANVDAVGGDGKKALEVACEEAERQLDPKNKPGRRYYDPQNGNPAVRSAVSDALKDLLTKTSDLADLVINARHHCDDESLVHFFAWHEFEELLLLSLAGGVDIDEGDGDGRTALMRVADRARPRYVQLLIDNGADVHLEDDLGRTVLYFAVPKPGDSCDEIYLSRIRGESFISSVRTILEILLHHGVDVNGQEGPSESILHRAVDWGVPEMVTFFVDTGADLEVEDRHGDTPYDLAVKLKRAPEIVARLAVRKPWDW</sequence>
<keyword evidence="2 3" id="KW-0040">ANK repeat</keyword>
<feature type="repeat" description="ANK" evidence="3">
    <location>
        <begin position="321"/>
        <end position="353"/>
    </location>
</feature>
<feature type="region of interest" description="Disordered" evidence="4">
    <location>
        <begin position="150"/>
        <end position="170"/>
    </location>
</feature>
<evidence type="ECO:0000256" key="1">
    <source>
        <dbReference type="ARBA" id="ARBA00022737"/>
    </source>
</evidence>
<dbReference type="Pfam" id="PF12796">
    <property type="entry name" value="Ank_2"/>
    <property type="match status" value="1"/>
</dbReference>
<dbReference type="SMART" id="SM00248">
    <property type="entry name" value="ANK"/>
    <property type="match status" value="4"/>
</dbReference>
<evidence type="ECO:0000313" key="5">
    <source>
        <dbReference type="EMBL" id="CEM18866.1"/>
    </source>
</evidence>
<evidence type="ECO:0000256" key="3">
    <source>
        <dbReference type="PROSITE-ProRule" id="PRU00023"/>
    </source>
</evidence>
<dbReference type="SUPFAM" id="SSF48403">
    <property type="entry name" value="Ankyrin repeat"/>
    <property type="match status" value="1"/>
</dbReference>
<proteinExistence type="predicted"/>
<dbReference type="AlphaFoldDB" id="A0A0G4FV45"/>